<sequence>VARSVCRSSGFGSLGDALKACDARVVRSGRRALRSGSLGDTLRVSFFNLREPSWSAQRVTPVAWVAHSGRCASRSICLGGAVRASCLNIREPGLSAQASHYNLWKHKWCAHGFISQDPLPLVAHIGHCAQHEARQAPGAWVMCSRHCASSSLSLGGTLRASRLKLRGLGP</sequence>
<protein>
    <submittedName>
        <fullName evidence="1">Uncharacterized protein</fullName>
    </submittedName>
</protein>
<proteinExistence type="predicted"/>
<evidence type="ECO:0000313" key="1">
    <source>
        <dbReference type="EMBL" id="TMX04215.1"/>
    </source>
</evidence>
<dbReference type="AlphaFoldDB" id="A0A6N2CAP4"/>
<comment type="caution">
    <text evidence="1">The sequence shown here is derived from an EMBL/GenBank/DDBJ whole genome shotgun (WGS) entry which is preliminary data.</text>
</comment>
<reference evidence="1" key="1">
    <citation type="submission" date="2019-05" db="EMBL/GenBank/DDBJ databases">
        <title>The de novo reference genome and transcriptome assemblies of the wild tomato species Solanum chilense.</title>
        <authorList>
            <person name="Stam R."/>
            <person name="Nosenko T."/>
            <person name="Hoerger A.C."/>
            <person name="Stephan W."/>
            <person name="Seidel M.A."/>
            <person name="Kuhn J.M.M."/>
            <person name="Haberer G."/>
            <person name="Tellier A."/>
        </authorList>
    </citation>
    <scope>NUCLEOTIDE SEQUENCE</scope>
    <source>
        <tissue evidence="1">Mature leaves</tissue>
    </source>
</reference>
<name>A0A6N2CAP4_SOLCI</name>
<organism evidence="1">
    <name type="scientific">Solanum chilense</name>
    <name type="common">Tomato</name>
    <name type="synonym">Lycopersicon chilense</name>
    <dbReference type="NCBI Taxonomy" id="4083"/>
    <lineage>
        <taxon>Eukaryota</taxon>
        <taxon>Viridiplantae</taxon>
        <taxon>Streptophyta</taxon>
        <taxon>Embryophyta</taxon>
        <taxon>Tracheophyta</taxon>
        <taxon>Spermatophyta</taxon>
        <taxon>Magnoliopsida</taxon>
        <taxon>eudicotyledons</taxon>
        <taxon>Gunneridae</taxon>
        <taxon>Pentapetalae</taxon>
        <taxon>asterids</taxon>
        <taxon>lamiids</taxon>
        <taxon>Solanales</taxon>
        <taxon>Solanaceae</taxon>
        <taxon>Solanoideae</taxon>
        <taxon>Solaneae</taxon>
        <taxon>Solanum</taxon>
        <taxon>Solanum subgen. Lycopersicon</taxon>
    </lineage>
</organism>
<feature type="non-terminal residue" evidence="1">
    <location>
        <position position="1"/>
    </location>
</feature>
<accession>A0A6N2CAP4</accession>
<gene>
    <name evidence="1" type="ORF">EJD97_010644</name>
</gene>
<dbReference type="EMBL" id="RXGB01000271">
    <property type="protein sequence ID" value="TMX04215.1"/>
    <property type="molecule type" value="Genomic_DNA"/>
</dbReference>